<evidence type="ECO:0000313" key="3">
    <source>
        <dbReference type="Proteomes" id="UP000256520"/>
    </source>
</evidence>
<protein>
    <submittedName>
        <fullName evidence="2">DegV family protein</fullName>
    </submittedName>
</protein>
<dbReference type="GO" id="GO:0008289">
    <property type="term" value="F:lipid binding"/>
    <property type="evidence" value="ECO:0007669"/>
    <property type="project" value="UniProtKB-KW"/>
</dbReference>
<gene>
    <name evidence="2" type="ORF">CWR45_18870</name>
</gene>
<evidence type="ECO:0000256" key="1">
    <source>
        <dbReference type="ARBA" id="ARBA00023121"/>
    </source>
</evidence>
<dbReference type="PANTHER" id="PTHR33434:SF2">
    <property type="entry name" value="FATTY ACID-BINDING PROTEIN TM_1468"/>
    <property type="match status" value="1"/>
</dbReference>
<keyword evidence="1" id="KW-0446">Lipid-binding</keyword>
<comment type="caution">
    <text evidence="2">The sequence shown here is derived from an EMBL/GenBank/DDBJ whole genome shotgun (WGS) entry which is preliminary data.</text>
</comment>
<dbReference type="AlphaFoldDB" id="A0A3D8PG64"/>
<organism evidence="2 3">
    <name type="scientific">Oceanobacillus chungangensis</name>
    <dbReference type="NCBI Taxonomy" id="1229152"/>
    <lineage>
        <taxon>Bacteria</taxon>
        <taxon>Bacillati</taxon>
        <taxon>Bacillota</taxon>
        <taxon>Bacilli</taxon>
        <taxon>Bacillales</taxon>
        <taxon>Bacillaceae</taxon>
        <taxon>Oceanobacillus</taxon>
    </lineage>
</organism>
<dbReference type="PROSITE" id="PS51482">
    <property type="entry name" value="DEGV"/>
    <property type="match status" value="1"/>
</dbReference>
<dbReference type="Pfam" id="PF02645">
    <property type="entry name" value="DegV"/>
    <property type="match status" value="1"/>
</dbReference>
<dbReference type="RefSeq" id="WP_115751404.1">
    <property type="nucleotide sequence ID" value="NZ_PIOD01000029.1"/>
</dbReference>
<dbReference type="InterPro" id="IPR043168">
    <property type="entry name" value="DegV_C"/>
</dbReference>
<reference evidence="3" key="1">
    <citation type="submission" date="2017-11" db="EMBL/GenBank/DDBJ databases">
        <authorList>
            <person name="Zhu W."/>
        </authorList>
    </citation>
    <scope>NUCLEOTIDE SEQUENCE [LARGE SCALE GENOMIC DNA]</scope>
    <source>
        <strain evidence="3">CAU 1051</strain>
    </source>
</reference>
<dbReference type="PANTHER" id="PTHR33434">
    <property type="entry name" value="DEGV DOMAIN-CONTAINING PROTEIN DR_1986-RELATED"/>
    <property type="match status" value="1"/>
</dbReference>
<dbReference type="Gene3D" id="3.40.50.10170">
    <property type="match status" value="1"/>
</dbReference>
<keyword evidence="3" id="KW-1185">Reference proteome</keyword>
<dbReference type="InterPro" id="IPR050270">
    <property type="entry name" value="DegV_domain_contain"/>
</dbReference>
<dbReference type="SUPFAM" id="SSF82549">
    <property type="entry name" value="DAK1/DegV-like"/>
    <property type="match status" value="1"/>
</dbReference>
<name>A0A3D8PG64_9BACI</name>
<sequence length="285" mass="31862">MTIQLMTDSGADIPKKLSDAIDIKVIPLYLNFSDGEYKTGVTLDLEGFYRKVKELKEVPRSAAPSPSDFYAEYKKVDPSTPILMLSISKGLSSTYENAVAGKNMLLEEEPNRKIEVINTKTASSGITLLLQEAKEKIEEGFTFEQLTSYMTECTEHITTLFVLKTLDNLVLGGRLDKVKGKIAKTLNIKLLMRGSDEGTIEVTEKVRGDKKSIRRFIDQIGEYTKNVEDKVIAMTHCNDEHRAKKVLDDIRNKYAFKDALLTETGPLISTYGGEGALVIAFFKDK</sequence>
<evidence type="ECO:0000313" key="2">
    <source>
        <dbReference type="EMBL" id="RDW15080.1"/>
    </source>
</evidence>
<dbReference type="InterPro" id="IPR003797">
    <property type="entry name" value="DegV"/>
</dbReference>
<accession>A0A3D8PG64</accession>
<dbReference type="EMBL" id="PIOD01000029">
    <property type="protein sequence ID" value="RDW15080.1"/>
    <property type="molecule type" value="Genomic_DNA"/>
</dbReference>
<proteinExistence type="predicted"/>
<dbReference type="Gene3D" id="3.30.1180.10">
    <property type="match status" value="1"/>
</dbReference>
<dbReference type="Proteomes" id="UP000256520">
    <property type="component" value="Unassembled WGS sequence"/>
</dbReference>
<dbReference type="NCBIfam" id="TIGR00762">
    <property type="entry name" value="DegV"/>
    <property type="match status" value="1"/>
</dbReference>
<dbReference type="OrthoDB" id="5429275at2"/>